<dbReference type="EMBL" id="JANAVB010009198">
    <property type="protein sequence ID" value="KAJ6840849.1"/>
    <property type="molecule type" value="Genomic_DNA"/>
</dbReference>
<evidence type="ECO:0000313" key="2">
    <source>
        <dbReference type="EMBL" id="KAJ6840849.1"/>
    </source>
</evidence>
<comment type="caution">
    <text evidence="2">The sequence shown here is derived from an EMBL/GenBank/DDBJ whole genome shotgun (WGS) entry which is preliminary data.</text>
</comment>
<gene>
    <name evidence="2" type="ORF">M6B38_118970</name>
</gene>
<accession>A0AAX6HIK4</accession>
<evidence type="ECO:0000256" key="1">
    <source>
        <dbReference type="SAM" id="Phobius"/>
    </source>
</evidence>
<name>A0AAX6HIK4_IRIPA</name>
<protein>
    <recommendedName>
        <fullName evidence="4">Secreted protein</fullName>
    </recommendedName>
</protein>
<keyword evidence="3" id="KW-1185">Reference proteome</keyword>
<reference evidence="2" key="1">
    <citation type="journal article" date="2023" name="GigaByte">
        <title>Genome assembly of the bearded iris, Iris pallida Lam.</title>
        <authorList>
            <person name="Bruccoleri R.E."/>
            <person name="Oakeley E.J."/>
            <person name="Faust A.M.E."/>
            <person name="Altorfer M."/>
            <person name="Dessus-Babus S."/>
            <person name="Burckhardt D."/>
            <person name="Oertli M."/>
            <person name="Naumann U."/>
            <person name="Petersen F."/>
            <person name="Wong J."/>
        </authorList>
    </citation>
    <scope>NUCLEOTIDE SEQUENCE</scope>
    <source>
        <strain evidence="2">GSM-AAB239-AS_SAM_17_03QT</strain>
    </source>
</reference>
<keyword evidence="1" id="KW-0472">Membrane</keyword>
<organism evidence="2 3">
    <name type="scientific">Iris pallida</name>
    <name type="common">Sweet iris</name>
    <dbReference type="NCBI Taxonomy" id="29817"/>
    <lineage>
        <taxon>Eukaryota</taxon>
        <taxon>Viridiplantae</taxon>
        <taxon>Streptophyta</taxon>
        <taxon>Embryophyta</taxon>
        <taxon>Tracheophyta</taxon>
        <taxon>Spermatophyta</taxon>
        <taxon>Magnoliopsida</taxon>
        <taxon>Liliopsida</taxon>
        <taxon>Asparagales</taxon>
        <taxon>Iridaceae</taxon>
        <taxon>Iridoideae</taxon>
        <taxon>Irideae</taxon>
        <taxon>Iris</taxon>
    </lineage>
</organism>
<keyword evidence="1" id="KW-1133">Transmembrane helix</keyword>
<dbReference type="Proteomes" id="UP001140949">
    <property type="component" value="Unassembled WGS sequence"/>
</dbReference>
<reference evidence="2" key="2">
    <citation type="submission" date="2023-04" db="EMBL/GenBank/DDBJ databases">
        <authorList>
            <person name="Bruccoleri R.E."/>
            <person name="Oakeley E.J."/>
            <person name="Faust A.-M."/>
            <person name="Dessus-Babus S."/>
            <person name="Altorfer M."/>
            <person name="Burckhardt D."/>
            <person name="Oertli M."/>
            <person name="Naumann U."/>
            <person name="Petersen F."/>
            <person name="Wong J."/>
        </authorList>
    </citation>
    <scope>NUCLEOTIDE SEQUENCE</scope>
    <source>
        <strain evidence="2">GSM-AAB239-AS_SAM_17_03QT</strain>
        <tissue evidence="2">Leaf</tissue>
    </source>
</reference>
<evidence type="ECO:0008006" key="4">
    <source>
        <dbReference type="Google" id="ProtNLM"/>
    </source>
</evidence>
<proteinExistence type="predicted"/>
<dbReference type="AlphaFoldDB" id="A0AAX6HIK4"/>
<keyword evidence="1" id="KW-0812">Transmembrane</keyword>
<sequence>MYSELYLRHLDFSLLYLFWISCFIYLPLCSTLDVIEYVSAMSPPFGEYKLFSLILLDALRPRTAFYRRHCGVGWALLRSRALTLGCGS</sequence>
<evidence type="ECO:0000313" key="3">
    <source>
        <dbReference type="Proteomes" id="UP001140949"/>
    </source>
</evidence>
<feature type="transmembrane region" description="Helical" evidence="1">
    <location>
        <begin position="12"/>
        <end position="35"/>
    </location>
</feature>